<dbReference type="EMBL" id="JAMQJY010000001">
    <property type="protein sequence ID" value="MCM2674559.1"/>
    <property type="molecule type" value="Genomic_DNA"/>
</dbReference>
<protein>
    <submittedName>
        <fullName evidence="1">DUF2785 domain-containing protein</fullName>
    </submittedName>
</protein>
<sequence>MNKWMQVNRMIDLKTQLKKKPNPSSELIDKMLKQVGSTDPELRDQLIYTQFSNWIGNQQLNNEQIKRLLNTCLQNISFHLGEKENDSIFKRSFSILLCTECIQHYNELNKVEYDYALQMAHMYLNEELDLRGYVEAKGWAHGIAHCADFLVALLSNSYYHQTNIIETLHSIQTSLFTEMAFVDDETDRLAAPVKLLCDKFPHQQPLIKTWINSLPALIADLQSKDISNQNLYFYRTRTNVVHFLSSLYFELLQAEHRENEEIIHSTYGVIQRLRKMS</sequence>
<reference evidence="1" key="1">
    <citation type="submission" date="2022-06" db="EMBL/GenBank/DDBJ databases">
        <title>Alkalicoccobacillus porphyridii sp. nov., isolated from a marine red alga, Porphyridium purpureum and reclassification of Shouchella plakortidis and Shouchella gibsonii as Alkalicoccobacillus plakortidis comb. nov. and Alkalicoccobacillus gibsonii comb. nov.</title>
        <authorList>
            <person name="Kim K.H."/>
            <person name="Lee J.K."/>
            <person name="Han D.M."/>
            <person name="Baek J.H."/>
            <person name="Jeon C.O."/>
        </authorList>
    </citation>
    <scope>NUCLEOTIDE SEQUENCE</scope>
    <source>
        <strain evidence="1">DSM 19153</strain>
    </source>
</reference>
<comment type="caution">
    <text evidence="1">The sequence shown here is derived from an EMBL/GenBank/DDBJ whole genome shotgun (WGS) entry which is preliminary data.</text>
</comment>
<accession>A0ABT0XFB6</accession>
<gene>
    <name evidence="1" type="ORF">NDM98_02900</name>
</gene>
<dbReference type="Pfam" id="PF10978">
    <property type="entry name" value="DUF2785"/>
    <property type="match status" value="1"/>
</dbReference>
<evidence type="ECO:0000313" key="1">
    <source>
        <dbReference type="EMBL" id="MCM2674559.1"/>
    </source>
</evidence>
<dbReference type="Proteomes" id="UP001203665">
    <property type="component" value="Unassembled WGS sequence"/>
</dbReference>
<proteinExistence type="predicted"/>
<dbReference type="InterPro" id="IPR021247">
    <property type="entry name" value="DUF2785"/>
</dbReference>
<name>A0ABT0XFB6_9BACI</name>
<evidence type="ECO:0000313" key="2">
    <source>
        <dbReference type="Proteomes" id="UP001203665"/>
    </source>
</evidence>
<organism evidence="1 2">
    <name type="scientific">Alkalicoccobacillus plakortidis</name>
    <dbReference type="NCBI Taxonomy" id="444060"/>
    <lineage>
        <taxon>Bacteria</taxon>
        <taxon>Bacillati</taxon>
        <taxon>Bacillota</taxon>
        <taxon>Bacilli</taxon>
        <taxon>Bacillales</taxon>
        <taxon>Bacillaceae</taxon>
        <taxon>Alkalicoccobacillus</taxon>
    </lineage>
</organism>
<keyword evidence="2" id="KW-1185">Reference proteome</keyword>
<dbReference type="RefSeq" id="WP_251604456.1">
    <property type="nucleotide sequence ID" value="NZ_JAMQJY010000001.1"/>
</dbReference>